<feature type="binding site" evidence="5">
    <location>
        <begin position="121"/>
        <end position="125"/>
    </location>
    <ligand>
        <name>NAD(+)</name>
        <dbReference type="ChEBI" id="CHEBI:57540"/>
    </ligand>
</feature>
<dbReference type="InterPro" id="IPR001670">
    <property type="entry name" value="ADH_Fe/GldA"/>
</dbReference>
<dbReference type="GO" id="GO:0046872">
    <property type="term" value="F:metal ion binding"/>
    <property type="evidence" value="ECO:0007669"/>
    <property type="project" value="UniProtKB-KW"/>
</dbReference>
<dbReference type="AlphaFoldDB" id="S0DGF0"/>
<feature type="binding site" evidence="4">
    <location>
        <position position="299"/>
    </location>
    <ligand>
        <name>glycerol</name>
        <dbReference type="ChEBI" id="CHEBI:17754"/>
    </ligand>
</feature>
<proteinExistence type="inferred from homology"/>
<dbReference type="GO" id="GO:0016614">
    <property type="term" value="F:oxidoreductase activity, acting on CH-OH group of donors"/>
    <property type="evidence" value="ECO:0007669"/>
    <property type="project" value="InterPro"/>
</dbReference>
<feature type="binding site" evidence="5">
    <location>
        <position position="154"/>
    </location>
    <ligand>
        <name>NAD(+)</name>
        <dbReference type="ChEBI" id="CHEBI:57540"/>
    </ligand>
</feature>
<dbReference type="PANTHER" id="PTHR43616:SF3">
    <property type="entry name" value="HYDROXYCARBOXYLATE DEHYDROGENASE A"/>
    <property type="match status" value="1"/>
</dbReference>
<dbReference type="PIRSF" id="PIRSF000112">
    <property type="entry name" value="Glycerol_dehydrogenase"/>
    <property type="match status" value="1"/>
</dbReference>
<keyword evidence="5" id="KW-0520">NAD</keyword>
<dbReference type="Gene3D" id="3.40.50.1970">
    <property type="match status" value="1"/>
</dbReference>
<dbReference type="SUPFAM" id="SSF56796">
    <property type="entry name" value="Dehydroquinate synthase-like"/>
    <property type="match status" value="1"/>
</dbReference>
<accession>S0DGF0</accession>
<dbReference type="NCBIfam" id="NF007880">
    <property type="entry name" value="PRK10586.1"/>
    <property type="match status" value="1"/>
</dbReference>
<evidence type="ECO:0000256" key="2">
    <source>
        <dbReference type="ARBA" id="ARBA00022723"/>
    </source>
</evidence>
<reference evidence="7" key="1">
    <citation type="submission" date="2012-12" db="EMBL/GenBank/DDBJ databases">
        <title>Evidence for an unusual acetylation-elimination sequence in the formation of (spiro)tetronate antibiotics.</title>
        <authorList>
            <person name="Kanchanabanca C."/>
            <person name="Liu Y."/>
            <person name="Hong H."/>
            <person name="Hahn F."/>
            <person name="Samborskyy M."/>
            <person name="Sun Y."/>
            <person name="Leadlay P.F."/>
        </authorList>
    </citation>
    <scope>NUCLEOTIDE SEQUENCE</scope>
    <source>
        <strain evidence="7">PB6042</strain>
    </source>
</reference>
<name>S0DGF0_ENTAG</name>
<evidence type="ECO:0000259" key="6">
    <source>
        <dbReference type="Pfam" id="PF00465"/>
    </source>
</evidence>
<feature type="binding site" evidence="4">
    <location>
        <position position="198"/>
    </location>
    <ligand>
        <name>glycerol</name>
        <dbReference type="ChEBI" id="CHEBI:17754"/>
    </ligand>
</feature>
<keyword evidence="4" id="KW-0862">Zinc</keyword>
<sequence>MVSTPGGRLTRACYRLNYSNRNVFVMSTTDIRVQVGPANYFSFPGAIDKLSEFYPDEVLARAFWISGERALAAAHPYLPSAFSAPTARSAGFSAHCSESEIARLTTAAGDDRTVVIGVGGGAVLDTAKVVARRLGLPLVAIPTIAATCAAWTPLSVWYNEAGQALRFEIFNDANHLVLVEPRILLAAPVEYLLAGIGDTLAKWYEAVVLSPRPETLSLTVRLGLQTAQDIRDLLLRQSESALKAASTATLNQDFLDVVDAIIAGGGMVGGLGERYTRVAAAHAVHNGLTVLPQTEPFLHGTKVAYGILVQCALLDQTDTLRQLKAAFRVFGLPVSLAELGVDITDDTALQAVIARTLQAGESIHYLPGVLDADRLLAAFQSVERTV</sequence>
<dbReference type="Pfam" id="PF00465">
    <property type="entry name" value="Fe-ADH"/>
    <property type="match status" value="1"/>
</dbReference>
<evidence type="ECO:0000256" key="3">
    <source>
        <dbReference type="ARBA" id="ARBA00023002"/>
    </source>
</evidence>
<dbReference type="CDD" id="cd08172">
    <property type="entry name" value="GlyDH-like"/>
    <property type="match status" value="1"/>
</dbReference>
<keyword evidence="3" id="KW-0560">Oxidoreductase</keyword>
<evidence type="ECO:0000256" key="4">
    <source>
        <dbReference type="PIRSR" id="PIRSR000112-1"/>
    </source>
</evidence>
<dbReference type="InterPro" id="IPR018211">
    <property type="entry name" value="ADH_Fe_CS"/>
</dbReference>
<organism evidence="7">
    <name type="scientific">Enterobacter agglomerans</name>
    <name type="common">Erwinia herbicola</name>
    <name type="synonym">Pantoea agglomerans</name>
    <dbReference type="NCBI Taxonomy" id="549"/>
    <lineage>
        <taxon>Bacteria</taxon>
        <taxon>Pseudomonadati</taxon>
        <taxon>Pseudomonadota</taxon>
        <taxon>Gammaproteobacteria</taxon>
        <taxon>Enterobacterales</taxon>
        <taxon>Erwiniaceae</taxon>
        <taxon>Pantoea</taxon>
        <taxon>Pantoea agglomerans group</taxon>
    </lineage>
</organism>
<protein>
    <submittedName>
        <fullName evidence="7">3-dehydroquinate synthase</fullName>
    </submittedName>
</protein>
<evidence type="ECO:0000313" key="7">
    <source>
        <dbReference type="EMBL" id="CCP37728.1"/>
    </source>
</evidence>
<keyword evidence="2 4" id="KW-0479">Metal-binding</keyword>
<feature type="binding site" evidence="4">
    <location>
        <position position="282"/>
    </location>
    <ligand>
        <name>glycerol</name>
        <dbReference type="ChEBI" id="CHEBI:17754"/>
    </ligand>
</feature>
<dbReference type="Gene3D" id="1.20.1090.10">
    <property type="entry name" value="Dehydroquinate synthase-like - alpha domain"/>
    <property type="match status" value="1"/>
</dbReference>
<evidence type="ECO:0000256" key="1">
    <source>
        <dbReference type="ARBA" id="ARBA00007358"/>
    </source>
</evidence>
<dbReference type="PROSITE" id="PS00913">
    <property type="entry name" value="ADH_IRON_1"/>
    <property type="match status" value="1"/>
</dbReference>
<comment type="cofactor">
    <cofactor evidence="4">
        <name>Zn(2+)</name>
        <dbReference type="ChEBI" id="CHEBI:29105"/>
    </cofactor>
    <text evidence="4">Binds 1 zinc ion per subunit.</text>
</comment>
<dbReference type="InterPro" id="IPR016205">
    <property type="entry name" value="Glycerol_DH"/>
</dbReference>
<comment type="similarity">
    <text evidence="1">Belongs to the iron-containing alcohol dehydrogenase family.</text>
</comment>
<evidence type="ECO:0000256" key="5">
    <source>
        <dbReference type="PIRSR" id="PIRSR000112-3"/>
    </source>
</evidence>
<feature type="binding site" evidence="5">
    <location>
        <position position="158"/>
    </location>
    <ligand>
        <name>NAD(+)</name>
        <dbReference type="ChEBI" id="CHEBI:57540"/>
    </ligand>
</feature>
<feature type="domain" description="Alcohol dehydrogenase iron-type/glycerol dehydrogenase GldA" evidence="6">
    <location>
        <begin position="37"/>
        <end position="170"/>
    </location>
</feature>
<dbReference type="EMBL" id="HF565364">
    <property type="protein sequence ID" value="CCP37728.1"/>
    <property type="molecule type" value="Genomic_DNA"/>
</dbReference>
<dbReference type="PANTHER" id="PTHR43616">
    <property type="entry name" value="GLYCEROL DEHYDROGENASE"/>
    <property type="match status" value="1"/>
</dbReference>
<feature type="binding site" evidence="5">
    <location>
        <position position="152"/>
    </location>
    <ligand>
        <name>NAD(+)</name>
        <dbReference type="ChEBI" id="CHEBI:57540"/>
    </ligand>
</feature>